<feature type="transmembrane region" description="Helical" evidence="2">
    <location>
        <begin position="220"/>
        <end position="240"/>
    </location>
</feature>
<evidence type="ECO:0008006" key="4">
    <source>
        <dbReference type="Google" id="ProtNLM"/>
    </source>
</evidence>
<dbReference type="AlphaFoldDB" id="A0A9I9D703"/>
<evidence type="ECO:0000256" key="2">
    <source>
        <dbReference type="SAM" id="Phobius"/>
    </source>
</evidence>
<name>A0A9I9D703_CUCME</name>
<keyword evidence="2" id="KW-0472">Membrane</keyword>
<organism evidence="3">
    <name type="scientific">Cucumis melo</name>
    <name type="common">Muskmelon</name>
    <dbReference type="NCBI Taxonomy" id="3656"/>
    <lineage>
        <taxon>Eukaryota</taxon>
        <taxon>Viridiplantae</taxon>
        <taxon>Streptophyta</taxon>
        <taxon>Embryophyta</taxon>
        <taxon>Tracheophyta</taxon>
        <taxon>Spermatophyta</taxon>
        <taxon>Magnoliopsida</taxon>
        <taxon>eudicotyledons</taxon>
        <taxon>Gunneridae</taxon>
        <taxon>Pentapetalae</taxon>
        <taxon>rosids</taxon>
        <taxon>fabids</taxon>
        <taxon>Cucurbitales</taxon>
        <taxon>Cucurbitaceae</taxon>
        <taxon>Benincaseae</taxon>
        <taxon>Cucumis</taxon>
    </lineage>
</organism>
<dbReference type="PANTHER" id="PTHR36383">
    <property type="entry name" value="OS09G0529350 PROTEIN"/>
    <property type="match status" value="1"/>
</dbReference>
<feature type="transmembrane region" description="Helical" evidence="2">
    <location>
        <begin position="246"/>
        <end position="268"/>
    </location>
</feature>
<dbReference type="PANTHER" id="PTHR36383:SF1">
    <property type="entry name" value="PROTEIN, PUTATIVE-RELATED"/>
    <property type="match status" value="1"/>
</dbReference>
<reference evidence="3" key="1">
    <citation type="submission" date="2023-03" db="UniProtKB">
        <authorList>
            <consortium name="EnsemblPlants"/>
        </authorList>
    </citation>
    <scope>IDENTIFICATION</scope>
</reference>
<keyword evidence="2" id="KW-0812">Transmembrane</keyword>
<keyword evidence="2" id="KW-1133">Transmembrane helix</keyword>
<keyword evidence="1" id="KW-0175">Coiled coil</keyword>
<dbReference type="Gramene" id="MELO3C013778.2.1">
    <property type="protein sequence ID" value="MELO3C013778.2.1"/>
    <property type="gene ID" value="MELO3C013778.2"/>
</dbReference>
<dbReference type="EnsemblPlants" id="MELO3C013778.2.1">
    <property type="protein sequence ID" value="MELO3C013778.2.1"/>
    <property type="gene ID" value="MELO3C013778.2"/>
</dbReference>
<sequence>DRYYSPQSFTNLWSEKKRYLSFFLLHLQSQKKRKRMAATIKHSFLSSSNPIHLPPISTNFLKSHPSSTKICHKRLGFSTPRLKILKCTSESNDQAQNDFNLKNALSSMVGEQVEELLNREENRSLLDGLEKASMRVEIAKKQLAEIEKQELELKRFKDYVSQLENRASEIEECQKEILEARGMIEEAERSLAQSEGGNAIRDGEDGGLDRDEERFESVKVASISAIVGTLAGLPIFLNQVNSTSQLLLPTAITFISCALFGVTFRYTIRRDLDNIQLKTGTSAAFGFVKGLATLDGGVPLELSAESFSSHVIDAAVYVSENLYIFICAAVALDYCFKMSLLSPFPIRKSISRVN</sequence>
<accession>A0A9I9D703</accession>
<protein>
    <recommendedName>
        <fullName evidence="4">Homer protein</fullName>
    </recommendedName>
</protein>
<feature type="coiled-coil region" evidence="1">
    <location>
        <begin position="129"/>
        <end position="190"/>
    </location>
</feature>
<proteinExistence type="predicted"/>
<evidence type="ECO:0000313" key="3">
    <source>
        <dbReference type="EnsemblPlants" id="MELO3C013778.2.1"/>
    </source>
</evidence>
<evidence type="ECO:0000256" key="1">
    <source>
        <dbReference type="SAM" id="Coils"/>
    </source>
</evidence>